<protein>
    <submittedName>
        <fullName evidence="1">Uncharacterized protein</fullName>
    </submittedName>
</protein>
<accession>A0A150N8Z9</accession>
<reference evidence="1 2" key="1">
    <citation type="submission" date="2016-01" db="EMBL/GenBank/DDBJ databases">
        <title>Draft Genome Sequences of Seven Thermophilic Sporeformers Isolated from Foods.</title>
        <authorList>
            <person name="Berendsen E.M."/>
            <person name="Wells-Bennik M.H."/>
            <person name="Krawcyk A.O."/>
            <person name="De Jong A."/>
            <person name="Holsappel S."/>
            <person name="Eijlander R.T."/>
            <person name="Kuipers O.P."/>
        </authorList>
    </citation>
    <scope>NUCLEOTIDE SEQUENCE [LARGE SCALE GENOMIC DNA]</scope>
    <source>
        <strain evidence="1 2">B4114</strain>
    </source>
</reference>
<comment type="caution">
    <text evidence="1">The sequence shown here is derived from an EMBL/GenBank/DDBJ whole genome shotgun (WGS) entry which is preliminary data.</text>
</comment>
<proteinExistence type="predicted"/>
<organism evidence="1 2">
    <name type="scientific">Geobacillus stearothermophilus</name>
    <name type="common">Bacillus stearothermophilus</name>
    <dbReference type="NCBI Taxonomy" id="1422"/>
    <lineage>
        <taxon>Bacteria</taxon>
        <taxon>Bacillati</taxon>
        <taxon>Bacillota</taxon>
        <taxon>Bacilli</taxon>
        <taxon>Bacillales</taxon>
        <taxon>Anoxybacillaceae</taxon>
        <taxon>Geobacillus</taxon>
    </lineage>
</organism>
<sequence>MGRSLADHLFCLLADCHELVRLAVIGDRCWFVKQKPFRLAEQPDIHRP</sequence>
<dbReference type="AlphaFoldDB" id="A0A150N8Z9"/>
<name>A0A150N8Z9_GEOSE</name>
<dbReference type="PATRIC" id="fig|1422.17.peg.866"/>
<dbReference type="EMBL" id="LQYY01000092">
    <property type="protein sequence ID" value="KYD33177.1"/>
    <property type="molecule type" value="Genomic_DNA"/>
</dbReference>
<evidence type="ECO:0000313" key="2">
    <source>
        <dbReference type="Proteomes" id="UP000075517"/>
    </source>
</evidence>
<gene>
    <name evidence="1" type="ORF">B4114_0355</name>
</gene>
<dbReference type="Proteomes" id="UP000075517">
    <property type="component" value="Unassembled WGS sequence"/>
</dbReference>
<evidence type="ECO:0000313" key="1">
    <source>
        <dbReference type="EMBL" id="KYD33177.1"/>
    </source>
</evidence>